<dbReference type="PANTHER" id="PTHR21716:SF16">
    <property type="entry name" value="BLL1467 PROTEIN"/>
    <property type="match status" value="1"/>
</dbReference>
<feature type="transmembrane region" description="Helical" evidence="6">
    <location>
        <begin position="226"/>
        <end position="248"/>
    </location>
</feature>
<evidence type="ECO:0000313" key="8">
    <source>
        <dbReference type="Proteomes" id="UP000198615"/>
    </source>
</evidence>
<feature type="transmembrane region" description="Helical" evidence="6">
    <location>
        <begin position="254"/>
        <end position="281"/>
    </location>
</feature>
<gene>
    <name evidence="7" type="ORF">SAMN05660686_04252</name>
</gene>
<dbReference type="PANTHER" id="PTHR21716">
    <property type="entry name" value="TRANSMEMBRANE PROTEIN"/>
    <property type="match status" value="1"/>
</dbReference>
<evidence type="ECO:0000256" key="5">
    <source>
        <dbReference type="ARBA" id="ARBA00023136"/>
    </source>
</evidence>
<evidence type="ECO:0000313" key="7">
    <source>
        <dbReference type="EMBL" id="SDG39593.1"/>
    </source>
</evidence>
<proteinExistence type="inferred from homology"/>
<feature type="transmembrane region" description="Helical" evidence="6">
    <location>
        <begin position="81"/>
        <end position="103"/>
    </location>
</feature>
<feature type="transmembrane region" description="Helical" evidence="6">
    <location>
        <begin position="167"/>
        <end position="189"/>
    </location>
</feature>
<dbReference type="RefSeq" id="WP_175474328.1">
    <property type="nucleotide sequence ID" value="NZ_FNBW01000016.1"/>
</dbReference>
<organism evidence="7 8">
    <name type="scientific">Thalassobaculum litoreum DSM 18839</name>
    <dbReference type="NCBI Taxonomy" id="1123362"/>
    <lineage>
        <taxon>Bacteria</taxon>
        <taxon>Pseudomonadati</taxon>
        <taxon>Pseudomonadota</taxon>
        <taxon>Alphaproteobacteria</taxon>
        <taxon>Rhodospirillales</taxon>
        <taxon>Thalassobaculaceae</taxon>
        <taxon>Thalassobaculum</taxon>
    </lineage>
</organism>
<keyword evidence="5 6" id="KW-0472">Membrane</keyword>
<dbReference type="AlphaFoldDB" id="A0A8G2F549"/>
<dbReference type="Pfam" id="PF01594">
    <property type="entry name" value="AI-2E_transport"/>
    <property type="match status" value="1"/>
</dbReference>
<reference evidence="7 8" key="1">
    <citation type="submission" date="2016-10" db="EMBL/GenBank/DDBJ databases">
        <authorList>
            <person name="Varghese N."/>
            <person name="Submissions S."/>
        </authorList>
    </citation>
    <scope>NUCLEOTIDE SEQUENCE [LARGE SCALE GENOMIC DNA]</scope>
    <source>
        <strain evidence="7 8">DSM 18839</strain>
    </source>
</reference>
<dbReference type="InterPro" id="IPR002549">
    <property type="entry name" value="AI-2E-like"/>
</dbReference>
<comment type="similarity">
    <text evidence="2">Belongs to the autoinducer-2 exporter (AI-2E) (TC 2.A.86) family.</text>
</comment>
<evidence type="ECO:0000256" key="4">
    <source>
        <dbReference type="ARBA" id="ARBA00022989"/>
    </source>
</evidence>
<keyword evidence="8" id="KW-1185">Reference proteome</keyword>
<evidence type="ECO:0000256" key="6">
    <source>
        <dbReference type="SAM" id="Phobius"/>
    </source>
</evidence>
<protein>
    <submittedName>
        <fullName evidence="7">Predicted PurR-regulated permease PerM</fullName>
    </submittedName>
</protein>
<accession>A0A8G2F549</accession>
<feature type="transmembrane region" description="Helical" evidence="6">
    <location>
        <begin position="288"/>
        <end position="305"/>
    </location>
</feature>
<name>A0A8G2F549_9PROT</name>
<dbReference type="EMBL" id="FNBW01000016">
    <property type="protein sequence ID" value="SDG39593.1"/>
    <property type="molecule type" value="Genomic_DNA"/>
</dbReference>
<comment type="caution">
    <text evidence="7">The sequence shown here is derived from an EMBL/GenBank/DDBJ whole genome shotgun (WGS) entry which is preliminary data.</text>
</comment>
<keyword evidence="3 6" id="KW-0812">Transmembrane</keyword>
<feature type="transmembrane region" description="Helical" evidence="6">
    <location>
        <begin position="325"/>
        <end position="356"/>
    </location>
</feature>
<evidence type="ECO:0000256" key="1">
    <source>
        <dbReference type="ARBA" id="ARBA00004141"/>
    </source>
</evidence>
<sequence>MSELQTSNPKPVHEQFGHAISSVVGDRRLLAPLWILAAVATIFFFLEAKPFLAPVLGSAVLAIALSPITRFLERSVGLGRGFAALVSMVLAAGVVAGVLWVLIPAADNWQDRLGDLAEQAERKLFPISSTLDEVKKATEKVGEAANLSNGDQPKIVVDTEGSYLSQVLGGAPFAVIQILTTAIVSFFFLRERRWLLRSGIAFFATYRERYRMAQIAREIRRSVGSYFLIQIAISAGVGLVTALSFWAIGMPAPATWGGAIMVANFVPFIGPFVIAALSFVGGLATFDTLQMCFLPPAIVFAVNAVEENVVIPMVMSSRFYTSPVVIILAVLFGAWMWGTIGGVLAVPSAVVVLSALRRWRETEELMEEDPNVVEVDD</sequence>
<dbReference type="GO" id="GO:0055085">
    <property type="term" value="P:transmembrane transport"/>
    <property type="evidence" value="ECO:0007669"/>
    <property type="project" value="TreeGrafter"/>
</dbReference>
<dbReference type="GO" id="GO:0016020">
    <property type="term" value="C:membrane"/>
    <property type="evidence" value="ECO:0007669"/>
    <property type="project" value="UniProtKB-SubCell"/>
</dbReference>
<keyword evidence="4 6" id="KW-1133">Transmembrane helix</keyword>
<feature type="transmembrane region" description="Helical" evidence="6">
    <location>
        <begin position="52"/>
        <end position="69"/>
    </location>
</feature>
<evidence type="ECO:0000256" key="3">
    <source>
        <dbReference type="ARBA" id="ARBA00022692"/>
    </source>
</evidence>
<dbReference type="Proteomes" id="UP000198615">
    <property type="component" value="Unassembled WGS sequence"/>
</dbReference>
<feature type="transmembrane region" description="Helical" evidence="6">
    <location>
        <begin position="29"/>
        <end position="46"/>
    </location>
</feature>
<comment type="subcellular location">
    <subcellularLocation>
        <location evidence="1">Membrane</location>
        <topology evidence="1">Multi-pass membrane protein</topology>
    </subcellularLocation>
</comment>
<evidence type="ECO:0000256" key="2">
    <source>
        <dbReference type="ARBA" id="ARBA00009773"/>
    </source>
</evidence>